<dbReference type="SMART" id="SM00020">
    <property type="entry name" value="Tryp_SPc"/>
    <property type="match status" value="1"/>
</dbReference>
<feature type="domain" description="Peptidase S1" evidence="5">
    <location>
        <begin position="209"/>
        <end position="455"/>
    </location>
</feature>
<reference evidence="6 7" key="1">
    <citation type="submission" date="2024-08" db="EMBL/GenBank/DDBJ databases">
        <authorList>
            <person name="Cucini C."/>
            <person name="Frati F."/>
        </authorList>
    </citation>
    <scope>NUCLEOTIDE SEQUENCE [LARGE SCALE GENOMIC DNA]</scope>
</reference>
<dbReference type="PROSITE" id="PS00135">
    <property type="entry name" value="TRYPSIN_SER"/>
    <property type="match status" value="1"/>
</dbReference>
<accession>A0ABP1PLQ4</accession>
<dbReference type="InterPro" id="IPR000859">
    <property type="entry name" value="CUB_dom"/>
</dbReference>
<dbReference type="CDD" id="cd00041">
    <property type="entry name" value="CUB"/>
    <property type="match status" value="1"/>
</dbReference>
<evidence type="ECO:0000259" key="4">
    <source>
        <dbReference type="PROSITE" id="PS01180"/>
    </source>
</evidence>
<proteinExistence type="predicted"/>
<dbReference type="InterPro" id="IPR018114">
    <property type="entry name" value="TRYPSIN_HIS"/>
</dbReference>
<dbReference type="InterPro" id="IPR043504">
    <property type="entry name" value="Peptidase_S1_PA_chymotrypsin"/>
</dbReference>
<dbReference type="PANTHER" id="PTHR24252:SF7">
    <property type="entry name" value="HYALIN"/>
    <property type="match status" value="1"/>
</dbReference>
<evidence type="ECO:0000313" key="7">
    <source>
        <dbReference type="Proteomes" id="UP001642540"/>
    </source>
</evidence>
<evidence type="ECO:0000256" key="1">
    <source>
        <dbReference type="ARBA" id="ARBA00023157"/>
    </source>
</evidence>
<dbReference type="Proteomes" id="UP001642540">
    <property type="component" value="Unassembled WGS sequence"/>
</dbReference>
<dbReference type="InterPro" id="IPR001314">
    <property type="entry name" value="Peptidase_S1A"/>
</dbReference>
<dbReference type="InterPro" id="IPR001254">
    <property type="entry name" value="Trypsin_dom"/>
</dbReference>
<dbReference type="InterPro" id="IPR009003">
    <property type="entry name" value="Peptidase_S1_PA"/>
</dbReference>
<evidence type="ECO:0000256" key="3">
    <source>
        <dbReference type="RuleBase" id="RU363034"/>
    </source>
</evidence>
<dbReference type="CDD" id="cd00190">
    <property type="entry name" value="Tryp_SPc"/>
    <property type="match status" value="1"/>
</dbReference>
<keyword evidence="3" id="KW-0720">Serine protease</keyword>
<dbReference type="PROSITE" id="PS01180">
    <property type="entry name" value="CUB"/>
    <property type="match status" value="1"/>
</dbReference>
<sequence length="463" mass="51089">MCSQQNKKGRTFSRSHPSWSVLFASSAVILCGIFQIQFVSAQDDQQQTLEGVDILPTVKPLKRNKPPSLPCGAIQTVGAEDEFFLETPNFNNKMKYPNSAQCEWKLKSDSCSMGINCPDFQLNDFLCFDHMDIINHNGSMSRYCGKKGPKETVLSDNVTIAFRSSAWFPDIGFKCRVVCKATANELASPYPKNAESPTQCFCGQIVDKVTGGDPADISYFSYLAGLVRRGGFRPFCGGTLINSKYVLTAAHCVQGRNPYHLEILFNVSTPIGDQGSQELQVRRSVDNILIHRNFTSRLDFDVALIRLSEPIDISGVSGNSIKPVCLPTEKDLKKFFVGENATVVGWGHTSDMGEETDVLRRAEVQVVSNEECLKHYPTITDSMLCAYTPGKDACQGDSGGPLLLMAGDDEDNTYQQMHYRYVQIGIISWGQGCGANPGVYSRVTELMKWITANAKDGSYCSNV</sequence>
<dbReference type="Pfam" id="PF00431">
    <property type="entry name" value="CUB"/>
    <property type="match status" value="1"/>
</dbReference>
<dbReference type="PROSITE" id="PS00134">
    <property type="entry name" value="TRYPSIN_HIS"/>
    <property type="match status" value="1"/>
</dbReference>
<dbReference type="Pfam" id="PF00089">
    <property type="entry name" value="Trypsin"/>
    <property type="match status" value="1"/>
</dbReference>
<dbReference type="InterPro" id="IPR035914">
    <property type="entry name" value="Sperma_CUB_dom_sf"/>
</dbReference>
<comment type="caution">
    <text evidence="2">Lacks conserved residue(s) required for the propagation of feature annotation.</text>
</comment>
<dbReference type="PANTHER" id="PTHR24252">
    <property type="entry name" value="ACROSIN-RELATED"/>
    <property type="match status" value="1"/>
</dbReference>
<protein>
    <submittedName>
        <fullName evidence="6">Uncharacterized protein</fullName>
    </submittedName>
</protein>
<evidence type="ECO:0000256" key="2">
    <source>
        <dbReference type="PROSITE-ProRule" id="PRU00059"/>
    </source>
</evidence>
<gene>
    <name evidence="6" type="ORF">ODALV1_LOCUS1254</name>
</gene>
<dbReference type="Gene3D" id="2.40.10.10">
    <property type="entry name" value="Trypsin-like serine proteases"/>
    <property type="match status" value="1"/>
</dbReference>
<keyword evidence="3" id="KW-0378">Hydrolase</keyword>
<name>A0ABP1PLQ4_9HEXA</name>
<keyword evidence="7" id="KW-1185">Reference proteome</keyword>
<evidence type="ECO:0000259" key="5">
    <source>
        <dbReference type="PROSITE" id="PS50240"/>
    </source>
</evidence>
<dbReference type="PRINTS" id="PR00722">
    <property type="entry name" value="CHYMOTRYPSIN"/>
</dbReference>
<evidence type="ECO:0000313" key="6">
    <source>
        <dbReference type="EMBL" id="CAL8070464.1"/>
    </source>
</evidence>
<keyword evidence="3" id="KW-0645">Protease</keyword>
<dbReference type="PROSITE" id="PS50240">
    <property type="entry name" value="TRYPSIN_DOM"/>
    <property type="match status" value="1"/>
</dbReference>
<feature type="domain" description="CUB" evidence="4">
    <location>
        <begin position="71"/>
        <end position="180"/>
    </location>
</feature>
<organism evidence="6 7">
    <name type="scientific">Orchesella dallaii</name>
    <dbReference type="NCBI Taxonomy" id="48710"/>
    <lineage>
        <taxon>Eukaryota</taxon>
        <taxon>Metazoa</taxon>
        <taxon>Ecdysozoa</taxon>
        <taxon>Arthropoda</taxon>
        <taxon>Hexapoda</taxon>
        <taxon>Collembola</taxon>
        <taxon>Entomobryomorpha</taxon>
        <taxon>Entomobryoidea</taxon>
        <taxon>Orchesellidae</taxon>
        <taxon>Orchesellinae</taxon>
        <taxon>Orchesella</taxon>
    </lineage>
</organism>
<dbReference type="Gene3D" id="2.60.120.290">
    <property type="entry name" value="Spermadhesin, CUB domain"/>
    <property type="match status" value="1"/>
</dbReference>
<dbReference type="SUPFAM" id="SSF49854">
    <property type="entry name" value="Spermadhesin, CUB domain"/>
    <property type="match status" value="1"/>
</dbReference>
<dbReference type="EMBL" id="CAXLJM020000004">
    <property type="protein sequence ID" value="CAL8070464.1"/>
    <property type="molecule type" value="Genomic_DNA"/>
</dbReference>
<dbReference type="InterPro" id="IPR033116">
    <property type="entry name" value="TRYPSIN_SER"/>
</dbReference>
<comment type="caution">
    <text evidence="6">The sequence shown here is derived from an EMBL/GenBank/DDBJ whole genome shotgun (WGS) entry which is preliminary data.</text>
</comment>
<dbReference type="SUPFAM" id="SSF50494">
    <property type="entry name" value="Trypsin-like serine proteases"/>
    <property type="match status" value="1"/>
</dbReference>
<keyword evidence="1" id="KW-1015">Disulfide bond</keyword>